<dbReference type="InterPro" id="IPR011711">
    <property type="entry name" value="GntR_C"/>
</dbReference>
<dbReference type="InterPro" id="IPR036388">
    <property type="entry name" value="WH-like_DNA-bd_sf"/>
</dbReference>
<dbReference type="Proteomes" id="UP000059574">
    <property type="component" value="Chromosome"/>
</dbReference>
<proteinExistence type="predicted"/>
<dbReference type="GO" id="GO:0003677">
    <property type="term" value="F:DNA binding"/>
    <property type="evidence" value="ECO:0007669"/>
    <property type="project" value="UniProtKB-KW"/>
</dbReference>
<dbReference type="PROSITE" id="PS50949">
    <property type="entry name" value="HTH_GNTR"/>
    <property type="match status" value="1"/>
</dbReference>
<evidence type="ECO:0000313" key="5">
    <source>
        <dbReference type="EMBL" id="ALO65891.1"/>
    </source>
</evidence>
<dbReference type="CDD" id="cd07377">
    <property type="entry name" value="WHTH_GntR"/>
    <property type="match status" value="1"/>
</dbReference>
<dbReference type="Gene3D" id="1.20.120.530">
    <property type="entry name" value="GntR ligand-binding domain-like"/>
    <property type="match status" value="1"/>
</dbReference>
<dbReference type="SUPFAM" id="SSF46785">
    <property type="entry name" value="Winged helix' DNA-binding domain"/>
    <property type="match status" value="1"/>
</dbReference>
<reference evidence="5 6" key="2">
    <citation type="journal article" date="2016" name="J. Biotechnol.">
        <title>Complete genome sequence of Arthrobacter alpinus ERGS4:06, a yellow pigmented bacterium tolerant to cold and radiations isolated from Sikkim Himalaya.</title>
        <authorList>
            <person name="Kumar R."/>
            <person name="Singh D."/>
            <person name="Swarnkar M.K."/>
            <person name="Singh A.K."/>
            <person name="Kumar S."/>
        </authorList>
    </citation>
    <scope>NUCLEOTIDE SEQUENCE [LARGE SCALE GENOMIC DNA]</scope>
    <source>
        <strain evidence="5 6">ERGS4:06</strain>
    </source>
</reference>
<accession>A0A0S2LWL5</accession>
<dbReference type="PANTHER" id="PTHR43537">
    <property type="entry name" value="TRANSCRIPTIONAL REGULATOR, GNTR FAMILY"/>
    <property type="match status" value="1"/>
</dbReference>
<dbReference type="PANTHER" id="PTHR43537:SF47">
    <property type="entry name" value="REGULATORY PROTEIN GNTR HTH"/>
    <property type="match status" value="1"/>
</dbReference>
<dbReference type="Pfam" id="PF00392">
    <property type="entry name" value="GntR"/>
    <property type="match status" value="1"/>
</dbReference>
<dbReference type="RefSeq" id="WP_062286520.1">
    <property type="nucleotide sequence ID" value="NZ_CP013200.1"/>
</dbReference>
<sequence>MSLTTSHREPLAQEVTGKLRHAISSGLWAVNARIPSEQELMKELGVSRGTLREAIKSLAHAGMLEVLRGDGTYVRATSEIAGATQKLIGRYGNKHVVEVRLALDTQAARLAAHNATAAQKGEMRTLLADRRRAWDTNDTAGWVANDWAFHLAVARASANPLLAELYESFGNVFRTDLEAHSGGQGIGCPQEGHEDLLAAIEARDPDAAFETVAENLNE</sequence>
<name>A0A0S2LWL5_9MICC</name>
<keyword evidence="3" id="KW-0804">Transcription</keyword>
<dbReference type="SMART" id="SM00895">
    <property type="entry name" value="FCD"/>
    <property type="match status" value="1"/>
</dbReference>
<feature type="domain" description="HTH gntR-type" evidence="4">
    <location>
        <begin position="9"/>
        <end position="77"/>
    </location>
</feature>
<dbReference type="SMART" id="SM00345">
    <property type="entry name" value="HTH_GNTR"/>
    <property type="match status" value="1"/>
</dbReference>
<reference evidence="6" key="1">
    <citation type="submission" date="2015-11" db="EMBL/GenBank/DDBJ databases">
        <authorList>
            <person name="Kumar R."/>
            <person name="Singh D."/>
            <person name="Swarnkar M.K."/>
            <person name="Singh A.K."/>
            <person name="Kumar S."/>
        </authorList>
    </citation>
    <scope>NUCLEOTIDE SEQUENCE [LARGE SCALE GENOMIC DNA]</scope>
    <source>
        <strain evidence="6">ERGS4:06</strain>
    </source>
</reference>
<dbReference type="AlphaFoldDB" id="A0A0S2LWL5"/>
<organism evidence="5 6">
    <name type="scientific">Arthrobacter alpinus</name>
    <dbReference type="NCBI Taxonomy" id="656366"/>
    <lineage>
        <taxon>Bacteria</taxon>
        <taxon>Bacillati</taxon>
        <taxon>Actinomycetota</taxon>
        <taxon>Actinomycetes</taxon>
        <taxon>Micrococcales</taxon>
        <taxon>Micrococcaceae</taxon>
        <taxon>Arthrobacter</taxon>
    </lineage>
</organism>
<evidence type="ECO:0000313" key="6">
    <source>
        <dbReference type="Proteomes" id="UP000059574"/>
    </source>
</evidence>
<dbReference type="SUPFAM" id="SSF48008">
    <property type="entry name" value="GntR ligand-binding domain-like"/>
    <property type="match status" value="1"/>
</dbReference>
<dbReference type="OrthoDB" id="3575876at2"/>
<keyword evidence="1" id="KW-0805">Transcription regulation</keyword>
<dbReference type="EMBL" id="CP013200">
    <property type="protein sequence ID" value="ALO65891.1"/>
    <property type="molecule type" value="Genomic_DNA"/>
</dbReference>
<gene>
    <name evidence="5" type="ORF">AS189_04545</name>
</gene>
<evidence type="ECO:0000259" key="4">
    <source>
        <dbReference type="PROSITE" id="PS50949"/>
    </source>
</evidence>
<dbReference type="InterPro" id="IPR000524">
    <property type="entry name" value="Tscrpt_reg_HTH_GntR"/>
</dbReference>
<dbReference type="Gene3D" id="1.10.10.10">
    <property type="entry name" value="Winged helix-like DNA-binding domain superfamily/Winged helix DNA-binding domain"/>
    <property type="match status" value="1"/>
</dbReference>
<dbReference type="InterPro" id="IPR036390">
    <property type="entry name" value="WH_DNA-bd_sf"/>
</dbReference>
<dbReference type="GO" id="GO:0003700">
    <property type="term" value="F:DNA-binding transcription factor activity"/>
    <property type="evidence" value="ECO:0007669"/>
    <property type="project" value="InterPro"/>
</dbReference>
<dbReference type="PRINTS" id="PR00035">
    <property type="entry name" value="HTHGNTR"/>
</dbReference>
<evidence type="ECO:0000256" key="3">
    <source>
        <dbReference type="ARBA" id="ARBA00023163"/>
    </source>
</evidence>
<keyword evidence="2" id="KW-0238">DNA-binding</keyword>
<dbReference type="Pfam" id="PF07729">
    <property type="entry name" value="FCD"/>
    <property type="match status" value="1"/>
</dbReference>
<evidence type="ECO:0000256" key="1">
    <source>
        <dbReference type="ARBA" id="ARBA00023015"/>
    </source>
</evidence>
<dbReference type="InterPro" id="IPR008920">
    <property type="entry name" value="TF_FadR/GntR_C"/>
</dbReference>
<evidence type="ECO:0000256" key="2">
    <source>
        <dbReference type="ARBA" id="ARBA00023125"/>
    </source>
</evidence>
<protein>
    <submittedName>
        <fullName evidence="5">GntR family transcriptional regulator</fullName>
    </submittedName>
</protein>